<dbReference type="InterPro" id="IPR000787">
    <property type="entry name" value="Peptidase_M29"/>
</dbReference>
<evidence type="ECO:0000256" key="9">
    <source>
        <dbReference type="ARBA" id="ARBA00023049"/>
    </source>
</evidence>
<dbReference type="GO" id="GO:0008237">
    <property type="term" value="F:metallopeptidase activity"/>
    <property type="evidence" value="ECO:0007669"/>
    <property type="project" value="UniProtKB-KW"/>
</dbReference>
<keyword evidence="8" id="KW-0378">Hydrolase</keyword>
<evidence type="ECO:0000256" key="5">
    <source>
        <dbReference type="ARBA" id="ARBA00022438"/>
    </source>
</evidence>
<dbReference type="RefSeq" id="WP_049740804.1">
    <property type="nucleotide sequence ID" value="NZ_BJON01000004.1"/>
</dbReference>
<dbReference type="EMBL" id="BJON01000004">
    <property type="protein sequence ID" value="GED67438.1"/>
    <property type="molecule type" value="Genomic_DNA"/>
</dbReference>
<evidence type="ECO:0000256" key="7">
    <source>
        <dbReference type="ARBA" id="ARBA00022723"/>
    </source>
</evidence>
<reference evidence="10 13" key="3">
    <citation type="submission" date="2019-06" db="EMBL/GenBank/DDBJ databases">
        <title>Whole genome shotgun sequence of Brevibacillus reuszeri NBRC 15719.</title>
        <authorList>
            <person name="Hosoyama A."/>
            <person name="Uohara A."/>
            <person name="Ohji S."/>
            <person name="Ichikawa N."/>
        </authorList>
    </citation>
    <scope>NUCLEOTIDE SEQUENCE [LARGE SCALE GENOMIC DNA]</scope>
    <source>
        <strain evidence="10 13">NBRC 15719</strain>
    </source>
</reference>
<keyword evidence="7" id="KW-0479">Metal-binding</keyword>
<dbReference type="GO" id="GO:0004177">
    <property type="term" value="F:aminopeptidase activity"/>
    <property type="evidence" value="ECO:0007669"/>
    <property type="project" value="UniProtKB-KW"/>
</dbReference>
<comment type="cofactor">
    <cofactor evidence="2">
        <name>Mg(2+)</name>
        <dbReference type="ChEBI" id="CHEBI:18420"/>
    </cofactor>
</comment>
<keyword evidence="5 11" id="KW-0031">Aminopeptidase</keyword>
<dbReference type="EMBL" id="LGIQ01000009">
    <property type="protein sequence ID" value="KNB71761.1"/>
    <property type="molecule type" value="Genomic_DNA"/>
</dbReference>
<evidence type="ECO:0000256" key="4">
    <source>
        <dbReference type="ARBA" id="ARBA00008236"/>
    </source>
</evidence>
<dbReference type="GO" id="GO:0006508">
    <property type="term" value="P:proteolysis"/>
    <property type="evidence" value="ECO:0007669"/>
    <property type="project" value="UniProtKB-KW"/>
</dbReference>
<evidence type="ECO:0000256" key="6">
    <source>
        <dbReference type="ARBA" id="ARBA00022670"/>
    </source>
</evidence>
<dbReference type="Proteomes" id="UP000319578">
    <property type="component" value="Unassembled WGS sequence"/>
</dbReference>
<dbReference type="AlphaFoldDB" id="A0A0K9YSV3"/>
<evidence type="ECO:0000256" key="3">
    <source>
        <dbReference type="ARBA" id="ARBA00001947"/>
    </source>
</evidence>
<comment type="caution">
    <text evidence="11">The sequence shown here is derived from an EMBL/GenBank/DDBJ whole genome shotgun (WGS) entry which is preliminary data.</text>
</comment>
<dbReference type="Gene3D" id="3.40.1830.10">
    <property type="entry name" value="Thermophilic metalloprotease (M29)"/>
    <property type="match status" value="1"/>
</dbReference>
<dbReference type="InterPro" id="IPR035097">
    <property type="entry name" value="M29_N-terminal"/>
</dbReference>
<dbReference type="OrthoDB" id="9803993at2"/>
<comment type="cofactor">
    <cofactor evidence="1">
        <name>Co(2+)</name>
        <dbReference type="ChEBI" id="CHEBI:48828"/>
    </cofactor>
</comment>
<accession>A0A0K9YSV3</accession>
<dbReference type="PRINTS" id="PR00919">
    <property type="entry name" value="THERMOPTASE"/>
</dbReference>
<comment type="similarity">
    <text evidence="4">Belongs to the peptidase M29 family.</text>
</comment>
<dbReference type="STRING" id="54915.ADS79_23710"/>
<comment type="cofactor">
    <cofactor evidence="3">
        <name>Zn(2+)</name>
        <dbReference type="ChEBI" id="CHEBI:29105"/>
    </cofactor>
</comment>
<evidence type="ECO:0000313" key="12">
    <source>
        <dbReference type="Proteomes" id="UP000036834"/>
    </source>
</evidence>
<reference evidence="11" key="2">
    <citation type="submission" date="2015-07" db="EMBL/GenBank/DDBJ databases">
        <title>MeaNS - Measles Nucleotide Surveillance Program.</title>
        <authorList>
            <person name="Tran T."/>
            <person name="Druce J."/>
        </authorList>
    </citation>
    <scope>NUCLEOTIDE SEQUENCE</scope>
    <source>
        <strain evidence="11">DSM 9887</strain>
    </source>
</reference>
<dbReference type="GO" id="GO:0046872">
    <property type="term" value="F:metal ion binding"/>
    <property type="evidence" value="ECO:0007669"/>
    <property type="project" value="UniProtKB-KW"/>
</dbReference>
<keyword evidence="9" id="KW-0482">Metalloprotease</keyword>
<evidence type="ECO:0000256" key="8">
    <source>
        <dbReference type="ARBA" id="ARBA00022801"/>
    </source>
</evidence>
<evidence type="ECO:0000256" key="1">
    <source>
        <dbReference type="ARBA" id="ARBA00001941"/>
    </source>
</evidence>
<name>A0A0K9YSV3_9BACL</name>
<dbReference type="Pfam" id="PF02073">
    <property type="entry name" value="Peptidase_M29"/>
    <property type="match status" value="1"/>
</dbReference>
<dbReference type="InterPro" id="IPR052170">
    <property type="entry name" value="M29_Exopeptidase"/>
</dbReference>
<dbReference type="PANTHER" id="PTHR34448:SF1">
    <property type="entry name" value="BLL6088 PROTEIN"/>
    <property type="match status" value="1"/>
</dbReference>
<sequence>MLDTRIIKLAENLLCHSVRLKEKETLLIEVRGEGHALAKELVKQAYALGAYPFVRMIDPAINRELMLGASEARAEHLVKWEEPMFKDLDTLIVINGPVNDSEMSDVPVERRRAHQNVMQELNDYLVSNVRWTLLNYPTAAMAQSANMSSEAFEDFYFDVCSLDYKKMHEAFLPLKDLMDRTDKVRLVGPGTDLTFSIKDIPNVICSGLRNIPDGEIFTAPVRDSVNGKITYNTATSYMGTKFENVSLTFENGKIIEATANHTEKLNQIFDTDEGARYIGEFAIGVHPYILHPMNDILFDEKIAGSFHFTPGRAYENADNTNRSQIHWDMVNIQRPEYGGGEIWFDDVLIRKDGLFVLPELQGLNPENLKG</sequence>
<reference evidence="12" key="1">
    <citation type="submission" date="2015-07" db="EMBL/GenBank/DDBJ databases">
        <title>Genome sequencing project for genomic taxonomy and phylogenomics of Bacillus-like bacteria.</title>
        <authorList>
            <person name="Liu B."/>
            <person name="Wang J."/>
            <person name="Zhu Y."/>
            <person name="Liu G."/>
            <person name="Chen Q."/>
            <person name="Chen Z."/>
            <person name="Lan J."/>
            <person name="Che J."/>
            <person name="Ge C."/>
            <person name="Shi H."/>
            <person name="Pan Z."/>
            <person name="Liu X."/>
        </authorList>
    </citation>
    <scope>NUCLEOTIDE SEQUENCE [LARGE SCALE GENOMIC DNA]</scope>
    <source>
        <strain evidence="12">DSM 9887</strain>
    </source>
</reference>
<evidence type="ECO:0000313" key="10">
    <source>
        <dbReference type="EMBL" id="GED67438.1"/>
    </source>
</evidence>
<evidence type="ECO:0000313" key="13">
    <source>
        <dbReference type="Proteomes" id="UP000319578"/>
    </source>
</evidence>
<keyword evidence="6" id="KW-0645">Protease</keyword>
<gene>
    <name evidence="10" type="primary">ampS_2</name>
    <name evidence="11" type="ORF">ADS79_23710</name>
    <name evidence="10" type="ORF">BRE01_11400</name>
</gene>
<keyword evidence="13" id="KW-1185">Reference proteome</keyword>
<organism evidence="11 12">
    <name type="scientific">Brevibacillus reuszeri</name>
    <dbReference type="NCBI Taxonomy" id="54915"/>
    <lineage>
        <taxon>Bacteria</taxon>
        <taxon>Bacillati</taxon>
        <taxon>Bacillota</taxon>
        <taxon>Bacilli</taxon>
        <taxon>Bacillales</taxon>
        <taxon>Paenibacillaceae</taxon>
        <taxon>Brevibacillus</taxon>
    </lineage>
</organism>
<protein>
    <submittedName>
        <fullName evidence="11">Aminopeptidase</fullName>
    </submittedName>
</protein>
<dbReference type="SUPFAM" id="SSF144052">
    <property type="entry name" value="Thermophilic metalloprotease-like"/>
    <property type="match status" value="1"/>
</dbReference>
<dbReference type="PATRIC" id="fig|54915.3.peg.3881"/>
<proteinExistence type="inferred from homology"/>
<dbReference type="Proteomes" id="UP000036834">
    <property type="component" value="Unassembled WGS sequence"/>
</dbReference>
<evidence type="ECO:0000256" key="2">
    <source>
        <dbReference type="ARBA" id="ARBA00001946"/>
    </source>
</evidence>
<dbReference type="PANTHER" id="PTHR34448">
    <property type="entry name" value="AMINOPEPTIDASE"/>
    <property type="match status" value="1"/>
</dbReference>
<evidence type="ECO:0000313" key="11">
    <source>
        <dbReference type="EMBL" id="KNB71761.1"/>
    </source>
</evidence>